<keyword evidence="1" id="KW-0547">Nucleotide-binding</keyword>
<proteinExistence type="predicted"/>
<dbReference type="PROSITE" id="PS50893">
    <property type="entry name" value="ABC_TRANSPORTER_2"/>
    <property type="match status" value="1"/>
</dbReference>
<evidence type="ECO:0000313" key="4">
    <source>
        <dbReference type="EMBL" id="UOR11850.1"/>
    </source>
</evidence>
<dbReference type="SUPFAM" id="SSF52540">
    <property type="entry name" value="P-loop containing nucleoside triphosphate hydrolases"/>
    <property type="match status" value="1"/>
</dbReference>
<sequence>MTVRAAFQNVSFSHDRKTNLALNHVNLDIEDHKIYGLWGRNGAGKTTLLHCLFGLIQPSEGSVSVSGSSPMNHKQLTEDICFIQENHPLHPLWKIKDVFVISRHFYPNWDEEKAVQLLERFSLDSKMKIKQLSKGMKTAVSIVIGMASKSRVTVFDEPSNGLDAASREAFYALLIEEYEQSQRTFILSSHYIQEIQGIVEELIVMKQGEIVLKEPIDQLLERSVYIMGQSAIIHEHFHQVPVLEKKDIQDMRRIMVETSRLNPPGAAAVDVQYDQVPLQQFLLRKTEPEEGRE</sequence>
<evidence type="ECO:0000313" key="5">
    <source>
        <dbReference type="Proteomes" id="UP000830326"/>
    </source>
</evidence>
<dbReference type="Proteomes" id="UP000830326">
    <property type="component" value="Chromosome"/>
</dbReference>
<dbReference type="PANTHER" id="PTHR43158:SF5">
    <property type="entry name" value="ABC TRANSPORTER, ATP-BINDING PROTEIN"/>
    <property type="match status" value="1"/>
</dbReference>
<evidence type="ECO:0000256" key="2">
    <source>
        <dbReference type="ARBA" id="ARBA00022840"/>
    </source>
</evidence>
<dbReference type="RefSeq" id="WP_245032213.1">
    <property type="nucleotide sequence ID" value="NZ_CP095075.1"/>
</dbReference>
<feature type="domain" description="ABC transporter" evidence="3">
    <location>
        <begin position="5"/>
        <end position="232"/>
    </location>
</feature>
<dbReference type="PANTHER" id="PTHR43158">
    <property type="entry name" value="SKFA PEPTIDE EXPORT ATP-BINDING PROTEIN SKFE"/>
    <property type="match status" value="1"/>
</dbReference>
<dbReference type="InterPro" id="IPR027417">
    <property type="entry name" value="P-loop_NTPase"/>
</dbReference>
<dbReference type="Gene3D" id="3.40.50.300">
    <property type="entry name" value="P-loop containing nucleotide triphosphate hydrolases"/>
    <property type="match status" value="1"/>
</dbReference>
<dbReference type="InterPro" id="IPR017871">
    <property type="entry name" value="ABC_transporter-like_CS"/>
</dbReference>
<keyword evidence="5" id="KW-1185">Reference proteome</keyword>
<keyword evidence="2 4" id="KW-0067">ATP-binding</keyword>
<dbReference type="SMART" id="SM00382">
    <property type="entry name" value="AAA"/>
    <property type="match status" value="1"/>
</dbReference>
<dbReference type="PROSITE" id="PS00211">
    <property type="entry name" value="ABC_TRANSPORTER_1"/>
    <property type="match status" value="1"/>
</dbReference>
<evidence type="ECO:0000256" key="1">
    <source>
        <dbReference type="ARBA" id="ARBA00022741"/>
    </source>
</evidence>
<evidence type="ECO:0000259" key="3">
    <source>
        <dbReference type="PROSITE" id="PS50893"/>
    </source>
</evidence>
<protein>
    <submittedName>
        <fullName evidence="4">ABC transporter ATP-binding protein</fullName>
    </submittedName>
</protein>
<dbReference type="InterPro" id="IPR003439">
    <property type="entry name" value="ABC_transporter-like_ATP-bd"/>
</dbReference>
<dbReference type="GO" id="GO:0005524">
    <property type="term" value="F:ATP binding"/>
    <property type="evidence" value="ECO:0007669"/>
    <property type="project" value="UniProtKB-KW"/>
</dbReference>
<dbReference type="Pfam" id="PF00005">
    <property type="entry name" value="ABC_tran"/>
    <property type="match status" value="1"/>
</dbReference>
<organism evidence="4 5">
    <name type="scientific">Halobacillus amylolyticus</name>
    <dbReference type="NCBI Taxonomy" id="2932259"/>
    <lineage>
        <taxon>Bacteria</taxon>
        <taxon>Bacillati</taxon>
        <taxon>Bacillota</taxon>
        <taxon>Bacilli</taxon>
        <taxon>Bacillales</taxon>
        <taxon>Bacillaceae</taxon>
        <taxon>Halobacillus</taxon>
    </lineage>
</organism>
<name>A0ABY4HD76_9BACI</name>
<reference evidence="4" key="1">
    <citation type="submission" date="2022-04" db="EMBL/GenBank/DDBJ databases">
        <title>Halobacillus sp. isolated from saltern.</title>
        <authorList>
            <person name="Won M."/>
            <person name="Lee C.-M."/>
            <person name="Woen H.-Y."/>
            <person name="Kwon S.-W."/>
        </authorList>
    </citation>
    <scope>NUCLEOTIDE SEQUENCE</scope>
    <source>
        <strain evidence="4">SSHM10-5</strain>
    </source>
</reference>
<dbReference type="InterPro" id="IPR003593">
    <property type="entry name" value="AAA+_ATPase"/>
</dbReference>
<dbReference type="EMBL" id="CP095075">
    <property type="protein sequence ID" value="UOR11850.1"/>
    <property type="molecule type" value="Genomic_DNA"/>
</dbReference>
<gene>
    <name evidence="4" type="ORF">MUO15_20195</name>
</gene>
<accession>A0ABY4HD76</accession>